<organism evidence="1 2">
    <name type="scientific">Streptosporangium roseum (strain ATCC 12428 / DSM 43021 / JCM 3005 / KCTC 9067 / NCIMB 10171 / NRRL 2505 / NI 9100)</name>
    <dbReference type="NCBI Taxonomy" id="479432"/>
    <lineage>
        <taxon>Bacteria</taxon>
        <taxon>Bacillati</taxon>
        <taxon>Actinomycetota</taxon>
        <taxon>Actinomycetes</taxon>
        <taxon>Streptosporangiales</taxon>
        <taxon>Streptosporangiaceae</taxon>
        <taxon>Streptosporangium</taxon>
    </lineage>
</organism>
<dbReference type="InterPro" id="IPR004401">
    <property type="entry name" value="YbaB/EbfC"/>
</dbReference>
<dbReference type="STRING" id="479432.Sros_0443"/>
<proteinExistence type="predicted"/>
<dbReference type="AlphaFoldDB" id="D2B163"/>
<dbReference type="Gene3D" id="3.30.1310.10">
    <property type="entry name" value="Nucleoid-associated protein YbaB-like domain"/>
    <property type="match status" value="1"/>
</dbReference>
<dbReference type="Pfam" id="PF02575">
    <property type="entry name" value="YbaB_DNA_bd"/>
    <property type="match status" value="1"/>
</dbReference>
<name>D2B163_STRRD</name>
<dbReference type="EMBL" id="CP001814">
    <property type="protein sequence ID" value="ACZ83470.1"/>
    <property type="molecule type" value="Genomic_DNA"/>
</dbReference>
<dbReference type="KEGG" id="sro:Sros_0443"/>
<gene>
    <name evidence="1" type="ordered locus">Sros_0443</name>
</gene>
<dbReference type="HOGENOM" id="CLU_1785856_0_0_11"/>
<dbReference type="Proteomes" id="UP000002029">
    <property type="component" value="Chromosome"/>
</dbReference>
<accession>D2B163</accession>
<protein>
    <recommendedName>
        <fullName evidence="3">YbaB/EbfC DNA-binding family protein</fullName>
    </recommendedName>
</protein>
<keyword evidence="2" id="KW-1185">Reference proteome</keyword>
<dbReference type="RefSeq" id="WP_012887216.1">
    <property type="nucleotide sequence ID" value="NC_013595.1"/>
</dbReference>
<evidence type="ECO:0000313" key="2">
    <source>
        <dbReference type="Proteomes" id="UP000002029"/>
    </source>
</evidence>
<evidence type="ECO:0000313" key="1">
    <source>
        <dbReference type="EMBL" id="ACZ83470.1"/>
    </source>
</evidence>
<dbReference type="InterPro" id="IPR036894">
    <property type="entry name" value="YbaB-like_sf"/>
</dbReference>
<dbReference type="eggNOG" id="COG0718">
    <property type="taxonomic scope" value="Bacteria"/>
</dbReference>
<evidence type="ECO:0008006" key="3">
    <source>
        <dbReference type="Google" id="ProtNLM"/>
    </source>
</evidence>
<reference evidence="1 2" key="1">
    <citation type="journal article" date="2010" name="Stand. Genomic Sci.">
        <title>Complete genome sequence of Streptosporangium roseum type strain (NI 9100).</title>
        <authorList>
            <person name="Nolan M."/>
            <person name="Sikorski J."/>
            <person name="Jando M."/>
            <person name="Lucas S."/>
            <person name="Lapidus A."/>
            <person name="Glavina Del Rio T."/>
            <person name="Chen F."/>
            <person name="Tice H."/>
            <person name="Pitluck S."/>
            <person name="Cheng J.F."/>
            <person name="Chertkov O."/>
            <person name="Sims D."/>
            <person name="Meincke L."/>
            <person name="Brettin T."/>
            <person name="Han C."/>
            <person name="Detter J.C."/>
            <person name="Bruce D."/>
            <person name="Goodwin L."/>
            <person name="Land M."/>
            <person name="Hauser L."/>
            <person name="Chang Y.J."/>
            <person name="Jeffries C.D."/>
            <person name="Ivanova N."/>
            <person name="Mavromatis K."/>
            <person name="Mikhailova N."/>
            <person name="Chen A."/>
            <person name="Palaniappan K."/>
            <person name="Chain P."/>
            <person name="Rohde M."/>
            <person name="Goker M."/>
            <person name="Bristow J."/>
            <person name="Eisen J.A."/>
            <person name="Markowitz V."/>
            <person name="Hugenholtz P."/>
            <person name="Kyrpides N.C."/>
            <person name="Klenk H.P."/>
        </authorList>
    </citation>
    <scope>NUCLEOTIDE SEQUENCE [LARGE SCALE GENOMIC DNA]</scope>
    <source>
        <strain evidence="2">ATCC 12428 / DSM 43021 / JCM 3005 / NI 9100</strain>
    </source>
</reference>
<dbReference type="GO" id="GO:0003677">
    <property type="term" value="F:DNA binding"/>
    <property type="evidence" value="ECO:0007669"/>
    <property type="project" value="InterPro"/>
</dbReference>
<dbReference type="SUPFAM" id="SSF82607">
    <property type="entry name" value="YbaB-like"/>
    <property type="match status" value="1"/>
</dbReference>
<sequence length="145" mass="16488">MEDFKRALGFDPEKTARDAHRFFDRVQELHRAAGDLTARAESDDRRVSVEYSSSGGLRRIDIDPRAMRMPSGELAETILELVHRAQRDVEVQAGERAAEVLEADNRLITDRQTAGDRLRDATGTLQENLRAATETIERLRGMIRR</sequence>